<keyword evidence="9" id="KW-1185">Reference proteome</keyword>
<evidence type="ECO:0000313" key="9">
    <source>
        <dbReference type="Proteomes" id="UP000054047"/>
    </source>
</evidence>
<dbReference type="PROSITE" id="PS50297">
    <property type="entry name" value="ANK_REP_REGION"/>
    <property type="match status" value="1"/>
</dbReference>
<name>A0A0C2C266_9BILA</name>
<proteinExistence type="predicted"/>
<keyword evidence="4 7" id="KW-0040">ANK repeat</keyword>
<feature type="repeat" description="ANK" evidence="7">
    <location>
        <begin position="7"/>
        <end position="39"/>
    </location>
</feature>
<dbReference type="InterPro" id="IPR036770">
    <property type="entry name" value="Ankyrin_rpt-contain_sf"/>
</dbReference>
<evidence type="ECO:0000313" key="8">
    <source>
        <dbReference type="EMBL" id="KIH50338.1"/>
    </source>
</evidence>
<organism evidence="8 9">
    <name type="scientific">Ancylostoma duodenale</name>
    <dbReference type="NCBI Taxonomy" id="51022"/>
    <lineage>
        <taxon>Eukaryota</taxon>
        <taxon>Metazoa</taxon>
        <taxon>Ecdysozoa</taxon>
        <taxon>Nematoda</taxon>
        <taxon>Chromadorea</taxon>
        <taxon>Rhabditida</taxon>
        <taxon>Rhabditina</taxon>
        <taxon>Rhabditomorpha</taxon>
        <taxon>Strongyloidea</taxon>
        <taxon>Ancylostomatidae</taxon>
        <taxon>Ancylostomatinae</taxon>
        <taxon>Ancylostoma</taxon>
    </lineage>
</organism>
<dbReference type="EMBL" id="KN750014">
    <property type="protein sequence ID" value="KIH50338.1"/>
    <property type="molecule type" value="Genomic_DNA"/>
</dbReference>
<keyword evidence="6" id="KW-0407">Ion channel</keyword>
<keyword evidence="5" id="KW-0406">Ion transport</keyword>
<dbReference type="Pfam" id="PF12796">
    <property type="entry name" value="Ank_2"/>
    <property type="match status" value="1"/>
</dbReference>
<gene>
    <name evidence="8" type="ORF">ANCDUO_19584</name>
</gene>
<evidence type="ECO:0000256" key="7">
    <source>
        <dbReference type="PROSITE-ProRule" id="PRU00023"/>
    </source>
</evidence>
<dbReference type="PANTHER" id="PTHR47143:SF3">
    <property type="entry name" value="PWWP DOMAIN-CONTAINING PROTEIN"/>
    <property type="match status" value="1"/>
</dbReference>
<dbReference type="PROSITE" id="PS50088">
    <property type="entry name" value="ANK_REPEAT"/>
    <property type="match status" value="1"/>
</dbReference>
<dbReference type="GO" id="GO:1902495">
    <property type="term" value="C:transmembrane transporter complex"/>
    <property type="evidence" value="ECO:0007669"/>
    <property type="project" value="TreeGrafter"/>
</dbReference>
<evidence type="ECO:0000256" key="4">
    <source>
        <dbReference type="ARBA" id="ARBA00023043"/>
    </source>
</evidence>
<sequence>MNFLYFSRTTALHVAARKGYDSIVRLLLDKGATIDRREEGVFTALELAIIRGHRDAAQVLVEAADWRKTMTSGETFQICSHKQERRTPMRWLIYDFPDLAKIVFDKCVKDPNGNSDPDDDSVTYDFSVIDDTYMMISKQLKEGEEVLSDECSPYHRNGKLKKGAKMYSQDHDFVYEKHPLKIMLRTALIYIDPRNSAISAMFMPTPGEKQTQGRSY</sequence>
<evidence type="ECO:0000256" key="3">
    <source>
        <dbReference type="ARBA" id="ARBA00022737"/>
    </source>
</evidence>
<dbReference type="Proteomes" id="UP000054047">
    <property type="component" value="Unassembled WGS sequence"/>
</dbReference>
<dbReference type="OrthoDB" id="20872at2759"/>
<dbReference type="InterPro" id="IPR052076">
    <property type="entry name" value="TRP_cation_channel"/>
</dbReference>
<dbReference type="SUPFAM" id="SSF48403">
    <property type="entry name" value="Ankyrin repeat"/>
    <property type="match status" value="1"/>
</dbReference>
<dbReference type="InterPro" id="IPR002110">
    <property type="entry name" value="Ankyrin_rpt"/>
</dbReference>
<dbReference type="AlphaFoldDB" id="A0A0C2C266"/>
<evidence type="ECO:0000256" key="2">
    <source>
        <dbReference type="ARBA" id="ARBA00022606"/>
    </source>
</evidence>
<keyword evidence="1" id="KW-0813">Transport</keyword>
<keyword evidence="2" id="KW-0716">Sensory transduction</keyword>
<dbReference type="PANTHER" id="PTHR47143">
    <property type="entry name" value="TRANSIENT RECEPTOR POTENTIAL CATION CHANNEL PROTEIN PAINLESS"/>
    <property type="match status" value="1"/>
</dbReference>
<keyword evidence="3" id="KW-0677">Repeat</keyword>
<dbReference type="GO" id="GO:0034220">
    <property type="term" value="P:monoatomic ion transmembrane transport"/>
    <property type="evidence" value="ECO:0007669"/>
    <property type="project" value="UniProtKB-KW"/>
</dbReference>
<evidence type="ECO:0000256" key="6">
    <source>
        <dbReference type="ARBA" id="ARBA00023303"/>
    </source>
</evidence>
<accession>A0A0C2C266</accession>
<dbReference type="SMART" id="SM00248">
    <property type="entry name" value="ANK"/>
    <property type="match status" value="2"/>
</dbReference>
<evidence type="ECO:0000256" key="5">
    <source>
        <dbReference type="ARBA" id="ARBA00023065"/>
    </source>
</evidence>
<dbReference type="GO" id="GO:0022857">
    <property type="term" value="F:transmembrane transporter activity"/>
    <property type="evidence" value="ECO:0007669"/>
    <property type="project" value="TreeGrafter"/>
</dbReference>
<reference evidence="8 9" key="1">
    <citation type="submission" date="2013-12" db="EMBL/GenBank/DDBJ databases">
        <title>Draft genome of the parsitic nematode Ancylostoma duodenale.</title>
        <authorList>
            <person name="Mitreva M."/>
        </authorList>
    </citation>
    <scope>NUCLEOTIDE SEQUENCE [LARGE SCALE GENOMIC DNA]</scope>
    <source>
        <strain evidence="8 9">Zhejiang</strain>
    </source>
</reference>
<protein>
    <submittedName>
        <fullName evidence="8">Ankyrin repeat protein</fullName>
    </submittedName>
</protein>
<dbReference type="Gene3D" id="1.25.40.20">
    <property type="entry name" value="Ankyrin repeat-containing domain"/>
    <property type="match status" value="1"/>
</dbReference>
<evidence type="ECO:0000256" key="1">
    <source>
        <dbReference type="ARBA" id="ARBA00022448"/>
    </source>
</evidence>